<proteinExistence type="predicted"/>
<comment type="caution">
    <text evidence="2">The sequence shown here is derived from an EMBL/GenBank/DDBJ whole genome shotgun (WGS) entry which is preliminary data.</text>
</comment>
<dbReference type="Proteomes" id="UP000095192">
    <property type="component" value="Unassembled WGS sequence"/>
</dbReference>
<keyword evidence="3" id="KW-1185">Reference proteome</keyword>
<dbReference type="EMBL" id="JROU02001653">
    <property type="protein sequence ID" value="OEH75709.1"/>
    <property type="molecule type" value="Genomic_DNA"/>
</dbReference>
<organism evidence="2 3">
    <name type="scientific">Cyclospora cayetanensis</name>
    <dbReference type="NCBI Taxonomy" id="88456"/>
    <lineage>
        <taxon>Eukaryota</taxon>
        <taxon>Sar</taxon>
        <taxon>Alveolata</taxon>
        <taxon>Apicomplexa</taxon>
        <taxon>Conoidasida</taxon>
        <taxon>Coccidia</taxon>
        <taxon>Eucoccidiorida</taxon>
        <taxon>Eimeriorina</taxon>
        <taxon>Eimeriidae</taxon>
        <taxon>Cyclospora</taxon>
    </lineage>
</organism>
<evidence type="ECO:0000313" key="2">
    <source>
        <dbReference type="EMBL" id="OEH75709.1"/>
    </source>
</evidence>
<accession>A0A1D3CWY7</accession>
<feature type="chain" id="PRO_5008913972" description="Secreted protein" evidence="1">
    <location>
        <begin position="26"/>
        <end position="119"/>
    </location>
</feature>
<dbReference type="VEuPathDB" id="ToxoDB:cyc_08183"/>
<gene>
    <name evidence="2" type="ORF">cyc_08183</name>
</gene>
<dbReference type="InParanoid" id="A0A1D3CWY7"/>
<feature type="signal peptide" evidence="1">
    <location>
        <begin position="1"/>
        <end position="25"/>
    </location>
</feature>
<keyword evidence="1" id="KW-0732">Signal</keyword>
<evidence type="ECO:0000313" key="3">
    <source>
        <dbReference type="Proteomes" id="UP000095192"/>
    </source>
</evidence>
<name>A0A1D3CWY7_9EIME</name>
<evidence type="ECO:0000256" key="1">
    <source>
        <dbReference type="SAM" id="SignalP"/>
    </source>
</evidence>
<evidence type="ECO:0008006" key="4">
    <source>
        <dbReference type="Google" id="ProtNLM"/>
    </source>
</evidence>
<sequence length="119" mass="12650">MLSWQVVRKPVVAVLLCLNLRWCRRVVLDVLTATIPRGAIDPLILCADGARLLMPECVFDFQLDDAELAGGQDASGSRAPVLKSALVLSCRIACVQGNNVNSSNTTAYISMGVCQSGAS</sequence>
<dbReference type="AlphaFoldDB" id="A0A1D3CWY7"/>
<protein>
    <recommendedName>
        <fullName evidence="4">Secreted protein</fullName>
    </recommendedName>
</protein>
<reference evidence="2 3" key="1">
    <citation type="journal article" date="2016" name="BMC Genomics">
        <title>Comparative genomics reveals Cyclospora cayetanensis possesses coccidia-like metabolism and invasion components but unique surface antigens.</title>
        <authorList>
            <person name="Liu S."/>
            <person name="Wang L."/>
            <person name="Zheng H."/>
            <person name="Xu Z."/>
            <person name="Roellig D.M."/>
            <person name="Li N."/>
            <person name="Frace M.A."/>
            <person name="Tang K."/>
            <person name="Arrowood M.J."/>
            <person name="Moss D.M."/>
            <person name="Zhang L."/>
            <person name="Feng Y."/>
            <person name="Xiao L."/>
        </authorList>
    </citation>
    <scope>NUCLEOTIDE SEQUENCE [LARGE SCALE GENOMIC DNA]</scope>
    <source>
        <strain evidence="2 3">CHN_HEN01</strain>
    </source>
</reference>